<dbReference type="Pfam" id="PF14322">
    <property type="entry name" value="SusD-like_3"/>
    <property type="match status" value="1"/>
</dbReference>
<dbReference type="Gene3D" id="1.25.40.390">
    <property type="match status" value="1"/>
</dbReference>
<dbReference type="OrthoDB" id="1100079at2"/>
<feature type="domain" description="SusD-like N-terminal" evidence="7">
    <location>
        <begin position="119"/>
        <end position="222"/>
    </location>
</feature>
<evidence type="ECO:0000256" key="3">
    <source>
        <dbReference type="ARBA" id="ARBA00022729"/>
    </source>
</evidence>
<evidence type="ECO:0000313" key="9">
    <source>
        <dbReference type="Proteomes" id="UP000229433"/>
    </source>
</evidence>
<evidence type="ECO:0000256" key="5">
    <source>
        <dbReference type="ARBA" id="ARBA00023237"/>
    </source>
</evidence>
<name>A0A2G1VNV2_9FLAO</name>
<comment type="subcellular location">
    <subcellularLocation>
        <location evidence="1">Cell outer membrane</location>
    </subcellularLocation>
</comment>
<protein>
    <submittedName>
        <fullName evidence="8">RagB/SusD family nutrient uptake outer membrane protein</fullName>
    </submittedName>
</protein>
<keyword evidence="9" id="KW-1185">Reference proteome</keyword>
<dbReference type="AlphaFoldDB" id="A0A2G1VNV2"/>
<dbReference type="RefSeq" id="WP_099647163.1">
    <property type="nucleotide sequence ID" value="NZ_KZ319297.1"/>
</dbReference>
<proteinExistence type="inferred from homology"/>
<dbReference type="SUPFAM" id="SSF48452">
    <property type="entry name" value="TPR-like"/>
    <property type="match status" value="1"/>
</dbReference>
<reference evidence="8 9" key="1">
    <citation type="submission" date="2017-08" db="EMBL/GenBank/DDBJ databases">
        <title>The whole genome shortgun sequences of strain Leeuwenhoekiella nanhaiensis G18 from the South China Sea.</title>
        <authorList>
            <person name="Liu Q."/>
        </authorList>
    </citation>
    <scope>NUCLEOTIDE SEQUENCE [LARGE SCALE GENOMIC DNA]</scope>
    <source>
        <strain evidence="8 9">G18</strain>
    </source>
</reference>
<evidence type="ECO:0000256" key="2">
    <source>
        <dbReference type="ARBA" id="ARBA00006275"/>
    </source>
</evidence>
<comment type="similarity">
    <text evidence="2">Belongs to the SusD family.</text>
</comment>
<evidence type="ECO:0000256" key="1">
    <source>
        <dbReference type="ARBA" id="ARBA00004442"/>
    </source>
</evidence>
<keyword evidence="5" id="KW-0998">Cell outer membrane</keyword>
<evidence type="ECO:0000259" key="7">
    <source>
        <dbReference type="Pfam" id="PF14322"/>
    </source>
</evidence>
<dbReference type="InterPro" id="IPR033985">
    <property type="entry name" value="SusD-like_N"/>
</dbReference>
<gene>
    <name evidence="8" type="ORF">CJ305_15240</name>
</gene>
<dbReference type="InterPro" id="IPR012944">
    <property type="entry name" value="SusD_RagB_dom"/>
</dbReference>
<evidence type="ECO:0000259" key="6">
    <source>
        <dbReference type="Pfam" id="PF07980"/>
    </source>
</evidence>
<dbReference type="Proteomes" id="UP000229433">
    <property type="component" value="Unassembled WGS sequence"/>
</dbReference>
<evidence type="ECO:0000256" key="4">
    <source>
        <dbReference type="ARBA" id="ARBA00023136"/>
    </source>
</evidence>
<dbReference type="PROSITE" id="PS51257">
    <property type="entry name" value="PROKAR_LIPOPROTEIN"/>
    <property type="match status" value="1"/>
</dbReference>
<organism evidence="8 9">
    <name type="scientific">Leeuwenhoekiella nanhaiensis</name>
    <dbReference type="NCBI Taxonomy" id="1655491"/>
    <lineage>
        <taxon>Bacteria</taxon>
        <taxon>Pseudomonadati</taxon>
        <taxon>Bacteroidota</taxon>
        <taxon>Flavobacteriia</taxon>
        <taxon>Flavobacteriales</taxon>
        <taxon>Flavobacteriaceae</taxon>
        <taxon>Leeuwenhoekiella</taxon>
    </lineage>
</organism>
<comment type="caution">
    <text evidence="8">The sequence shown here is derived from an EMBL/GenBank/DDBJ whole genome shotgun (WGS) entry which is preliminary data.</text>
</comment>
<dbReference type="InterPro" id="IPR011990">
    <property type="entry name" value="TPR-like_helical_dom_sf"/>
</dbReference>
<feature type="domain" description="RagB/SusD" evidence="6">
    <location>
        <begin position="361"/>
        <end position="463"/>
    </location>
</feature>
<dbReference type="Pfam" id="PF07980">
    <property type="entry name" value="SusD_RagB"/>
    <property type="match status" value="1"/>
</dbReference>
<keyword evidence="3" id="KW-0732">Signal</keyword>
<keyword evidence="4" id="KW-0472">Membrane</keyword>
<accession>A0A2G1VNV2</accession>
<sequence length="504" mass="56087">MKNFIKNSIRITAMAVLLVGCSDDFLVEEPTGSVINADQLGDAITLNPELGEATMTGIYATMFDVGSGGTGGHDDFGHKAYDVFADMLCGDMALSLSTFGWYRSSITEFQGTQDFTFLDNYQVWRYYYRVVNLSNLVIESLGGNDAVPESVEEGYVYGQALAMRAHSYFYLTQYMINDVEASWTQPTLPLYTEPLISGKEKSTTEEVYAQMENDLRRAIDLLDGYTRPGGSKLQVDKPIAQTILAYVLGSRRDRWNDVVTLTNEALAGTNASLMDNSRTANGVLGGFNDVSSQGWMWGVDINAEIGLGLISWWGQIDTFSYSYAAYGDYKAMDAALYNSMPADDIRRTQFLTNQSSGRYLQPINKFYDSDRVVTGTSQIVKADYWYMRYAEVLLLNAEAKARAGQTGPARTALKTLVAARVADPSFVDGLSGQALLDEIYKQTRLELWGEGKSYLAMKRNKATVTRGSNHLSFVGVPIRFDDERLSFEIPQQEIQDNNFIDSQN</sequence>
<dbReference type="EMBL" id="NQXA01000015">
    <property type="protein sequence ID" value="PHQ28300.1"/>
    <property type="molecule type" value="Genomic_DNA"/>
</dbReference>
<dbReference type="GO" id="GO:0009279">
    <property type="term" value="C:cell outer membrane"/>
    <property type="evidence" value="ECO:0007669"/>
    <property type="project" value="UniProtKB-SubCell"/>
</dbReference>
<evidence type="ECO:0000313" key="8">
    <source>
        <dbReference type="EMBL" id="PHQ28300.1"/>
    </source>
</evidence>